<accession>A0A5C5V7U4</accession>
<gene>
    <name evidence="2" type="ORF">KOR34_37330</name>
</gene>
<proteinExistence type="predicted"/>
<dbReference type="Proteomes" id="UP000316714">
    <property type="component" value="Unassembled WGS sequence"/>
</dbReference>
<evidence type="ECO:0000313" key="3">
    <source>
        <dbReference type="Proteomes" id="UP000316714"/>
    </source>
</evidence>
<dbReference type="InterPro" id="IPR036390">
    <property type="entry name" value="WH_DNA-bd_sf"/>
</dbReference>
<feature type="compositionally biased region" description="Low complexity" evidence="1">
    <location>
        <begin position="21"/>
        <end position="36"/>
    </location>
</feature>
<protein>
    <submittedName>
        <fullName evidence="2">Uncharacterized protein</fullName>
    </submittedName>
</protein>
<dbReference type="EMBL" id="SIHJ01000002">
    <property type="protein sequence ID" value="TWT33897.1"/>
    <property type="molecule type" value="Genomic_DNA"/>
</dbReference>
<dbReference type="RefSeq" id="WP_146566892.1">
    <property type="nucleotide sequence ID" value="NZ_SIHJ01000002.1"/>
</dbReference>
<dbReference type="SUPFAM" id="SSF46785">
    <property type="entry name" value="Winged helix' DNA-binding domain"/>
    <property type="match status" value="1"/>
</dbReference>
<evidence type="ECO:0000256" key="1">
    <source>
        <dbReference type="SAM" id="MobiDB-lite"/>
    </source>
</evidence>
<name>A0A5C5V7U4_9BACT</name>
<evidence type="ECO:0000313" key="2">
    <source>
        <dbReference type="EMBL" id="TWT33897.1"/>
    </source>
</evidence>
<sequence length="120" mass="12766">MSDYPSSNERLPLFETPHNGSDTSRAAAKSAASNASRQRERILQFIRDRGDHGATREEIELATGISGNSTRPRVRALCKAGLIRETSCTRRTAAGNAARVLVAAGKAERDPLLTTGAAGC</sequence>
<dbReference type="InterPro" id="IPR036388">
    <property type="entry name" value="WH-like_DNA-bd_sf"/>
</dbReference>
<comment type="caution">
    <text evidence="2">The sequence shown here is derived from an EMBL/GenBank/DDBJ whole genome shotgun (WGS) entry which is preliminary data.</text>
</comment>
<dbReference type="Gene3D" id="1.10.10.10">
    <property type="entry name" value="Winged helix-like DNA-binding domain superfamily/Winged helix DNA-binding domain"/>
    <property type="match status" value="1"/>
</dbReference>
<feature type="region of interest" description="Disordered" evidence="1">
    <location>
        <begin position="1"/>
        <end position="39"/>
    </location>
</feature>
<organism evidence="2 3">
    <name type="scientific">Posidoniimonas corsicana</name>
    <dbReference type="NCBI Taxonomy" id="1938618"/>
    <lineage>
        <taxon>Bacteria</taxon>
        <taxon>Pseudomonadati</taxon>
        <taxon>Planctomycetota</taxon>
        <taxon>Planctomycetia</taxon>
        <taxon>Pirellulales</taxon>
        <taxon>Lacipirellulaceae</taxon>
        <taxon>Posidoniimonas</taxon>
    </lineage>
</organism>
<dbReference type="AlphaFoldDB" id="A0A5C5V7U4"/>
<reference evidence="2 3" key="1">
    <citation type="submission" date="2019-02" db="EMBL/GenBank/DDBJ databases">
        <title>Deep-cultivation of Planctomycetes and their phenomic and genomic characterization uncovers novel biology.</title>
        <authorList>
            <person name="Wiegand S."/>
            <person name="Jogler M."/>
            <person name="Boedeker C."/>
            <person name="Pinto D."/>
            <person name="Vollmers J."/>
            <person name="Rivas-Marin E."/>
            <person name="Kohn T."/>
            <person name="Peeters S.H."/>
            <person name="Heuer A."/>
            <person name="Rast P."/>
            <person name="Oberbeckmann S."/>
            <person name="Bunk B."/>
            <person name="Jeske O."/>
            <person name="Meyerdierks A."/>
            <person name="Storesund J.E."/>
            <person name="Kallscheuer N."/>
            <person name="Luecker S."/>
            <person name="Lage O.M."/>
            <person name="Pohl T."/>
            <person name="Merkel B.J."/>
            <person name="Hornburger P."/>
            <person name="Mueller R.-W."/>
            <person name="Bruemmer F."/>
            <person name="Labrenz M."/>
            <person name="Spormann A.M."/>
            <person name="Op Den Camp H."/>
            <person name="Overmann J."/>
            <person name="Amann R."/>
            <person name="Jetten M.S.M."/>
            <person name="Mascher T."/>
            <person name="Medema M.H."/>
            <person name="Devos D.P."/>
            <person name="Kaster A.-K."/>
            <person name="Ovreas L."/>
            <person name="Rohde M."/>
            <person name="Galperin M.Y."/>
            <person name="Jogler C."/>
        </authorList>
    </citation>
    <scope>NUCLEOTIDE SEQUENCE [LARGE SCALE GENOMIC DNA]</scope>
    <source>
        <strain evidence="2 3">KOR34</strain>
    </source>
</reference>
<keyword evidence="3" id="KW-1185">Reference proteome</keyword>